<dbReference type="SUPFAM" id="SSF52833">
    <property type="entry name" value="Thioredoxin-like"/>
    <property type="match status" value="1"/>
</dbReference>
<dbReference type="InterPro" id="IPR036249">
    <property type="entry name" value="Thioredoxin-like_sf"/>
</dbReference>
<dbReference type="AlphaFoldDB" id="A0A345T5N4"/>
<dbReference type="InterPro" id="IPR053977">
    <property type="entry name" value="Rv2466c-like"/>
</dbReference>
<dbReference type="EMBL" id="CP031264">
    <property type="protein sequence ID" value="AXI81289.1"/>
    <property type="molecule type" value="Genomic_DNA"/>
</dbReference>
<keyword evidence="3" id="KW-1185">Reference proteome</keyword>
<evidence type="ECO:0000256" key="1">
    <source>
        <dbReference type="SAM" id="MobiDB-lite"/>
    </source>
</evidence>
<dbReference type="Pfam" id="PF22234">
    <property type="entry name" value="Rv2466c-like"/>
    <property type="match status" value="1"/>
</dbReference>
<name>A0A345T5N4_9ACTN</name>
<evidence type="ECO:0000313" key="2">
    <source>
        <dbReference type="EMBL" id="AXI81289.1"/>
    </source>
</evidence>
<organism evidence="2 3">
    <name type="scientific">Peterkaempfera bronchialis</name>
    <dbReference type="NCBI Taxonomy" id="2126346"/>
    <lineage>
        <taxon>Bacteria</taxon>
        <taxon>Bacillati</taxon>
        <taxon>Actinomycetota</taxon>
        <taxon>Actinomycetes</taxon>
        <taxon>Kitasatosporales</taxon>
        <taxon>Streptomycetaceae</taxon>
        <taxon>Peterkaempfera</taxon>
    </lineage>
</organism>
<evidence type="ECO:0000313" key="3">
    <source>
        <dbReference type="Proteomes" id="UP000249340"/>
    </source>
</evidence>
<reference evidence="3" key="1">
    <citation type="submission" date="2018-07" db="EMBL/GenBank/DDBJ databases">
        <title>Streptacidiphilus bronchialis DSM 106435 chromosome.</title>
        <authorList>
            <person name="Batra D."/>
            <person name="Gulvik C.A."/>
        </authorList>
    </citation>
    <scope>NUCLEOTIDE SEQUENCE [LARGE SCALE GENOMIC DNA]</scope>
    <source>
        <strain evidence="3">DSM 106435</strain>
    </source>
</reference>
<feature type="region of interest" description="Disordered" evidence="1">
    <location>
        <begin position="40"/>
        <end position="77"/>
    </location>
</feature>
<protein>
    <submittedName>
        <fullName evidence="2">Disulfide bond formation protein DsbA</fullName>
    </submittedName>
</protein>
<proteinExistence type="predicted"/>
<gene>
    <name evidence="2" type="ORF">C7M71_009085</name>
</gene>
<dbReference type="Gene3D" id="3.40.30.10">
    <property type="entry name" value="Glutaredoxin"/>
    <property type="match status" value="1"/>
</dbReference>
<dbReference type="KEGG" id="stri:C7M71_009085"/>
<dbReference type="OrthoDB" id="4125991at2"/>
<dbReference type="Proteomes" id="UP000249340">
    <property type="component" value="Chromosome"/>
</dbReference>
<sequence>MRARSRASSRVRFRPGTAVLPCPACGGLAGAWRVRLPHPFTRPSPGEVPGNGRRPSRVARTTRLDDQAGRPGPRSEGWVSVTAEETKTADFWFDPLCPWAWITSRWMLEVQQVRPVHTRWHVMSLAVLNDGRDVPEQYRSFLDQAWGPVRVCIAAAAQHGDDVLGPLYTALGTRFHQQELPRDRATIEDALAEVGLPRELAAAADSDEYDDALRASHKQGITLVGEDVGTPVIAVPGPDGEQVAFFGPVVTPIPRGEAAGRLWDGTLLVAGTPGFYEIKRTRTVGPSFD</sequence>
<accession>A0A345T5N4</accession>